<evidence type="ECO:0000313" key="3">
    <source>
        <dbReference type="Proteomes" id="UP001248581"/>
    </source>
</evidence>
<feature type="signal peptide" evidence="1">
    <location>
        <begin position="1"/>
        <end position="31"/>
    </location>
</feature>
<sequence>MPSSTFNFGKNRIAKSVAASLMVLATSQVQAVQFDLGDFKVSFDSTFSYGESHRIEDRNWNDLVGKSNNLNNNIDWVNNPPSNFDVWANGAGSYSTNGDLGNLNYDSGEAFSRMFKGNHELDITYSNEVGDFGVFVRGMYFYDFEMMDNDRPYTNPLTGESTSPCDDEDAKDEICRDVRLLDAFAYADFYVGDTPVSIRVGDQVISWGESTLIAHGVSELNPVDIARLRSPGAELKEAFIPFGAVWASVGVTENFNIEAFYQYRWEKSVLPAPGSYFSTNDFAGSGGYANNVQLGFGGTADVNLDELIAQLNAFRGDFLSGNASAADYIGIARQATLTPQNEDADIEPDDGGQYGLRFSYFFPELNDTELSLYHMNYHSRRPVISGQTANFTNASLGADLGMIAQQGVNEDNILQLGAFAKAVFTYPEDISLYALSFNTTVGLTSVAGEISYRQDEPLQIDDVELLFAAVPQQLANAGLAPLDGISQMPVFAPGEIATGFIESDTVQAQVTFTHLFGPTFGAGQLTGLVEIGGIEILDMPDENELRLNGPGGARSGSTDPIMLFVQGGTETNPFPTDFAWGYRALAKLDYNDVFWGVNVSPRVVYSHDVKGTTPDPLFLFVEEKKSLSLGVSFDYQSTWSADFTYNSFFDGVGTTNTTEDRDFVSFNIKYSI</sequence>
<dbReference type="Pfam" id="PF06980">
    <property type="entry name" value="DUF1302"/>
    <property type="match status" value="1"/>
</dbReference>
<accession>A0ABY9TMW4</accession>
<dbReference type="Proteomes" id="UP001248581">
    <property type="component" value="Chromosome"/>
</dbReference>
<dbReference type="InterPro" id="IPR010727">
    <property type="entry name" value="DUF1302"/>
</dbReference>
<evidence type="ECO:0000256" key="1">
    <source>
        <dbReference type="SAM" id="SignalP"/>
    </source>
</evidence>
<organism evidence="2 3">
    <name type="scientific">Thalassotalea nanhaiensis</name>
    <dbReference type="NCBI Taxonomy" id="3065648"/>
    <lineage>
        <taxon>Bacteria</taxon>
        <taxon>Pseudomonadati</taxon>
        <taxon>Pseudomonadota</taxon>
        <taxon>Gammaproteobacteria</taxon>
        <taxon>Alteromonadales</taxon>
        <taxon>Colwelliaceae</taxon>
        <taxon>Thalassotalea</taxon>
    </lineage>
</organism>
<dbReference type="EMBL" id="CP134146">
    <property type="protein sequence ID" value="WNC70050.1"/>
    <property type="molecule type" value="Genomic_DNA"/>
</dbReference>
<evidence type="ECO:0000313" key="2">
    <source>
        <dbReference type="EMBL" id="WNC70050.1"/>
    </source>
</evidence>
<dbReference type="RefSeq" id="WP_348389191.1">
    <property type="nucleotide sequence ID" value="NZ_CP134146.1"/>
</dbReference>
<name>A0ABY9TMW4_9GAMM</name>
<proteinExistence type="predicted"/>
<keyword evidence="3" id="KW-1185">Reference proteome</keyword>
<feature type="chain" id="PRO_5047195583" evidence="1">
    <location>
        <begin position="32"/>
        <end position="672"/>
    </location>
</feature>
<reference evidence="3" key="1">
    <citation type="submission" date="2023-09" db="EMBL/GenBank/DDBJ databases">
        <authorList>
            <person name="Li S."/>
            <person name="Li X."/>
            <person name="Zhang C."/>
            <person name="Zhao Z."/>
        </authorList>
    </citation>
    <scope>NUCLEOTIDE SEQUENCE [LARGE SCALE GENOMIC DNA]</scope>
    <source>
        <strain evidence="3">SQ345</strain>
    </source>
</reference>
<keyword evidence="1" id="KW-0732">Signal</keyword>
<gene>
    <name evidence="2" type="ORF">RI845_07910</name>
</gene>
<protein>
    <submittedName>
        <fullName evidence="2">DUF1302 domain-containing protein</fullName>
    </submittedName>
</protein>